<dbReference type="PROSITE" id="PS51898">
    <property type="entry name" value="TYR_RECOMBINASE"/>
    <property type="match status" value="1"/>
</dbReference>
<comment type="similarity">
    <text evidence="1">Belongs to the 'phage' integrase family.</text>
</comment>
<dbReference type="InterPro" id="IPR010998">
    <property type="entry name" value="Integrase_recombinase_N"/>
</dbReference>
<accession>A0A7U3YIC8</accession>
<dbReference type="GO" id="GO:0006310">
    <property type="term" value="P:DNA recombination"/>
    <property type="evidence" value="ECO:0007669"/>
    <property type="project" value="UniProtKB-KW"/>
</dbReference>
<dbReference type="InterPro" id="IPR013762">
    <property type="entry name" value="Integrase-like_cat_sf"/>
</dbReference>
<dbReference type="InterPro" id="IPR002104">
    <property type="entry name" value="Integrase_catalytic"/>
</dbReference>
<dbReference type="InterPro" id="IPR050090">
    <property type="entry name" value="Tyrosine_recombinase_XerCD"/>
</dbReference>
<dbReference type="EMBL" id="CP002293">
    <property type="protein sequence ID" value="ADP76320.1"/>
    <property type="molecule type" value="Genomic_DNA"/>
</dbReference>
<evidence type="ECO:0000256" key="4">
    <source>
        <dbReference type="PROSITE-ProRule" id="PRU01248"/>
    </source>
</evidence>
<feature type="domain" description="Core-binding (CB)" evidence="6">
    <location>
        <begin position="229"/>
        <end position="324"/>
    </location>
</feature>
<dbReference type="GO" id="GO:0003677">
    <property type="term" value="F:DNA binding"/>
    <property type="evidence" value="ECO:0007669"/>
    <property type="project" value="UniProtKB-UniRule"/>
</dbReference>
<dbReference type="InterPro" id="IPR011010">
    <property type="entry name" value="DNA_brk_join_enz"/>
</dbReference>
<dbReference type="SUPFAM" id="SSF56349">
    <property type="entry name" value="DNA breaking-rejoining enzymes"/>
    <property type="match status" value="1"/>
</dbReference>
<dbReference type="KEGG" id="gmc:GY4MC1_2606"/>
<dbReference type="PANTHER" id="PTHR30349:SF64">
    <property type="entry name" value="PROPHAGE INTEGRASE INTD-RELATED"/>
    <property type="match status" value="1"/>
</dbReference>
<evidence type="ECO:0000256" key="2">
    <source>
        <dbReference type="ARBA" id="ARBA00023125"/>
    </source>
</evidence>
<dbReference type="PROSITE" id="PS51900">
    <property type="entry name" value="CB"/>
    <property type="match status" value="1"/>
</dbReference>
<evidence type="ECO:0000259" key="5">
    <source>
        <dbReference type="PROSITE" id="PS51898"/>
    </source>
</evidence>
<name>A0A7U3YIC8_GEOS0</name>
<protein>
    <submittedName>
        <fullName evidence="8">Integrase family protein</fullName>
    </submittedName>
</protein>
<evidence type="ECO:0000259" key="6">
    <source>
        <dbReference type="PROSITE" id="PS51900"/>
    </source>
</evidence>
<dbReference type="PANTHER" id="PTHR30349">
    <property type="entry name" value="PHAGE INTEGRASE-RELATED"/>
    <property type="match status" value="1"/>
</dbReference>
<dbReference type="AlphaFoldDB" id="A0A7U3YIC8"/>
<dbReference type="Gene3D" id="1.10.150.130">
    <property type="match status" value="1"/>
</dbReference>
<organism evidence="8">
    <name type="scientific">Geobacillus sp. (strain Y4.1MC1)</name>
    <dbReference type="NCBI Taxonomy" id="581103"/>
    <lineage>
        <taxon>Bacteria</taxon>
        <taxon>Bacillati</taxon>
        <taxon>Bacillota</taxon>
        <taxon>Bacilli</taxon>
        <taxon>Bacillales</taxon>
        <taxon>Anoxybacillaceae</taxon>
        <taxon>Geobacillus</taxon>
    </lineage>
</organism>
<evidence type="ECO:0000313" key="8">
    <source>
        <dbReference type="EMBL" id="ADP76320.1"/>
    </source>
</evidence>
<dbReference type="EMBL" id="CP002293">
    <property type="protein sequence ID" value="ADP75302.1"/>
    <property type="molecule type" value="Genomic_DNA"/>
</dbReference>
<proteinExistence type="inferred from homology"/>
<keyword evidence="2 4" id="KW-0238">DNA-binding</keyword>
<reference evidence="8" key="1">
    <citation type="submission" date="2010-10" db="EMBL/GenBank/DDBJ databases">
        <title>Complete sequence of chromosome of Geobacillus sp. Y4.1MC1.</title>
        <authorList>
            <consortium name="US DOE Joint Genome Institute"/>
            <person name="Lucas S."/>
            <person name="Copeland A."/>
            <person name="Lapidus A."/>
            <person name="Cheng J.-F."/>
            <person name="Bruce D."/>
            <person name="Goodwin L."/>
            <person name="Pitluck S."/>
            <person name="Chertkov O."/>
            <person name="Zhang X."/>
            <person name="Detter J.C."/>
            <person name="Han C."/>
            <person name="Tapia R."/>
            <person name="Land M."/>
            <person name="Hauser L."/>
            <person name="Jeffries C."/>
            <person name="Kyrpides N."/>
            <person name="Ivanova N."/>
            <person name="Ovchinnikova G."/>
            <person name="Brumm P."/>
            <person name="Mead D."/>
            <person name="Woyke T."/>
        </authorList>
    </citation>
    <scope>NUCLEOTIDE SEQUENCE [LARGE SCALE GENOMIC DNA]</scope>
    <source>
        <strain evidence="8">Y4.1MC1</strain>
    </source>
</reference>
<keyword evidence="3" id="KW-0233">DNA recombination</keyword>
<dbReference type="GO" id="GO:0015074">
    <property type="term" value="P:DNA integration"/>
    <property type="evidence" value="ECO:0007669"/>
    <property type="project" value="InterPro"/>
</dbReference>
<dbReference type="InterPro" id="IPR044068">
    <property type="entry name" value="CB"/>
</dbReference>
<dbReference type="KEGG" id="gmc:GY4MC1_3695"/>
<sequence>MSIQQYPIHELGFHERLQQELSTYTEKIIHEDGSVTTNVVQNPYFLVNDTWNVNVIGTIPNFKEQFLNYKATNKNIRFEVKSPSVNLEIKYVWYNKLFRDEWTLSSAFVGQVSHLRKLTAFLNEQYPSLHSLLDLEIEKAEREWMFWLSENGVQIQFTKQDSVYGEYKSKTPIANFLRVIYSYLFQLTDTREEWEKDRWDVRILHQKYGIEYNKSENFYYIDFKKIEQRAIREQVKKYIKQRLLSKNNFSWGTAQTYMKYLTPFIAFIFSLEPTWNDLKQLKRSHMEQYIQWLHEYAKSNLKKKNANPEHHISKSLNIIQKFLEDIQRYEYDIAPETHVSLLIFPEDKPKQKKKSIDQIDYIPDYVLEQLFAHINELHEDVQPVIWVAFKTGLRISDVLGLTQDCLVKLNGKYYIETDIEKTYVKGHRIPIDDELASILAVLIDKSIKNSNDDNNPEKYIFVRYRGSRKGKPFIQKWVQKQLNTLAKTKHITDENGNLFHFKTHQFRHTYAVKMLNSGADILTVQELLAHASPEMTMRYAKLLDNTKRKAFEEAIKQGVFHFDLNGEVQEVKPDEDIPTDILETLWRNHKLNAIDNPYGTCHARINGNCPYAEAPPCLTCNGGNPCKDLAIGFSDSDIKKYELLIETTTKTIKFAEQHGRYDMVEKNKKNLERYEKIFNTIKEGNIIFGRLERIKRKKGVLNG</sequence>
<evidence type="ECO:0000256" key="1">
    <source>
        <dbReference type="ARBA" id="ARBA00008857"/>
    </source>
</evidence>
<gene>
    <name evidence="7" type="ORF">GY4MC1_2606</name>
    <name evidence="8" type="ORF">GY4MC1_3695</name>
</gene>
<dbReference type="CDD" id="cd01187">
    <property type="entry name" value="INT_tnpB_C_Tn554"/>
    <property type="match status" value="1"/>
</dbReference>
<evidence type="ECO:0000313" key="7">
    <source>
        <dbReference type="EMBL" id="ADP75302.1"/>
    </source>
</evidence>
<feature type="domain" description="Tyr recombinase" evidence="5">
    <location>
        <begin position="357"/>
        <end position="552"/>
    </location>
</feature>
<dbReference type="Gene3D" id="1.10.443.10">
    <property type="entry name" value="Intergrase catalytic core"/>
    <property type="match status" value="1"/>
</dbReference>
<evidence type="ECO:0000256" key="3">
    <source>
        <dbReference type="ARBA" id="ARBA00023172"/>
    </source>
</evidence>
<dbReference type="Pfam" id="PF00589">
    <property type="entry name" value="Phage_integrase"/>
    <property type="match status" value="1"/>
</dbReference>